<accession>A0A0E9VYJ6</accession>
<dbReference type="EMBL" id="GBXM01035589">
    <property type="protein sequence ID" value="JAH72988.1"/>
    <property type="molecule type" value="Transcribed_RNA"/>
</dbReference>
<organism evidence="1">
    <name type="scientific">Anguilla anguilla</name>
    <name type="common">European freshwater eel</name>
    <name type="synonym">Muraena anguilla</name>
    <dbReference type="NCBI Taxonomy" id="7936"/>
    <lineage>
        <taxon>Eukaryota</taxon>
        <taxon>Metazoa</taxon>
        <taxon>Chordata</taxon>
        <taxon>Craniata</taxon>
        <taxon>Vertebrata</taxon>
        <taxon>Euteleostomi</taxon>
        <taxon>Actinopterygii</taxon>
        <taxon>Neopterygii</taxon>
        <taxon>Teleostei</taxon>
        <taxon>Anguilliformes</taxon>
        <taxon>Anguillidae</taxon>
        <taxon>Anguilla</taxon>
    </lineage>
</organism>
<proteinExistence type="predicted"/>
<name>A0A0E9VYJ6_ANGAN</name>
<reference evidence="1" key="2">
    <citation type="journal article" date="2015" name="Fish Shellfish Immunol.">
        <title>Early steps in the European eel (Anguilla anguilla)-Vibrio vulnificus interaction in the gills: Role of the RtxA13 toxin.</title>
        <authorList>
            <person name="Callol A."/>
            <person name="Pajuelo D."/>
            <person name="Ebbesson L."/>
            <person name="Teles M."/>
            <person name="MacKenzie S."/>
            <person name="Amaro C."/>
        </authorList>
    </citation>
    <scope>NUCLEOTIDE SEQUENCE</scope>
</reference>
<dbReference type="AlphaFoldDB" id="A0A0E9VYJ6"/>
<protein>
    <submittedName>
        <fullName evidence="1">Uncharacterized protein</fullName>
    </submittedName>
</protein>
<dbReference type="EMBL" id="GBXM01026207">
    <property type="protein sequence ID" value="JAH82370.1"/>
    <property type="molecule type" value="Transcribed_RNA"/>
</dbReference>
<evidence type="ECO:0000313" key="1">
    <source>
        <dbReference type="EMBL" id="JAH82370.1"/>
    </source>
</evidence>
<sequence length="34" mass="4166">MTVNCFILHALSIFRNLRLLVWWRELRTDLTNGY</sequence>
<reference evidence="1" key="1">
    <citation type="submission" date="2014-11" db="EMBL/GenBank/DDBJ databases">
        <authorList>
            <person name="Amaro Gonzalez C."/>
        </authorList>
    </citation>
    <scope>NUCLEOTIDE SEQUENCE</scope>
</reference>